<keyword evidence="2" id="KW-0808">Transferase</keyword>
<comment type="caution">
    <text evidence="6">The sequence shown here is derived from an EMBL/GenBank/DDBJ whole genome shotgun (WGS) entry which is preliminary data.</text>
</comment>
<evidence type="ECO:0000259" key="5">
    <source>
        <dbReference type="Pfam" id="PF02782"/>
    </source>
</evidence>
<dbReference type="InterPro" id="IPR043129">
    <property type="entry name" value="ATPase_NBD"/>
</dbReference>
<dbReference type="InterPro" id="IPR050406">
    <property type="entry name" value="FGGY_Carb_Kinase"/>
</dbReference>
<sequence>MEARECILQGQTALGIEFGSTRIKAVLIDQDGKVLAKGSHRWENSFEQGVWTYHLEDIHQGLRQCYRDLRQHVRAAYQLPLTQIGAIGISAMMHGYMALNEDGNLLAPFQTWRNTNTETAAQALTEYFHFNIPQRWTIAHLYQCMLDKEEHLFHLDYLTVLSSYIHWRLTGKRVVGMGDASGIFPVDPQTLDYDETMITAFNKLLADKNYPFKNVRDILPQVLAAGTPAGTLTAEGAAFLDDSRELLSGIPFCPPEGDAATGMVATNAVRVHTGNVSAGTSTFAMLVLDKPLRRVYPEIDIVATPSGHPVAMSHANNGTTDLNAWVDIFKEFTQLMGGTYDTDEIYHALYRHSLKGDADAGGLLSYGYYSGENVTHFNSGRPLLVRTADSRFNLANLFRVSLYTSLGAVKMGLDILFQQEHVKVDSLTAHGGLFKTKGVAQRYLAAAAGVPVTVMETADEGGAWGEALLAAYMLTGKERGWTLEDYLTEEIFKGAIGETLTATSAEIAGFETFMERYRAGLMLERAAIQTVSW</sequence>
<dbReference type="Pfam" id="PF00370">
    <property type="entry name" value="FGGY_N"/>
    <property type="match status" value="1"/>
</dbReference>
<dbReference type="SUPFAM" id="SSF53067">
    <property type="entry name" value="Actin-like ATPase domain"/>
    <property type="match status" value="2"/>
</dbReference>
<keyword evidence="7" id="KW-1185">Reference proteome</keyword>
<protein>
    <submittedName>
        <fullName evidence="6">FGGY-family carbohydrate kinase</fullName>
    </submittedName>
</protein>
<organism evidence="6 7">
    <name type="scientific">Megasphaera massiliensis</name>
    <dbReference type="NCBI Taxonomy" id="1232428"/>
    <lineage>
        <taxon>Bacteria</taxon>
        <taxon>Bacillati</taxon>
        <taxon>Bacillota</taxon>
        <taxon>Negativicutes</taxon>
        <taxon>Veillonellales</taxon>
        <taxon>Veillonellaceae</taxon>
        <taxon>Megasphaera</taxon>
    </lineage>
</organism>
<dbReference type="InterPro" id="IPR018484">
    <property type="entry name" value="FGGY_N"/>
</dbReference>
<dbReference type="Proteomes" id="UP001206692">
    <property type="component" value="Unassembled WGS sequence"/>
</dbReference>
<dbReference type="GO" id="GO:0016301">
    <property type="term" value="F:kinase activity"/>
    <property type="evidence" value="ECO:0007669"/>
    <property type="project" value="UniProtKB-KW"/>
</dbReference>
<reference evidence="6 7" key="1">
    <citation type="submission" date="2022-06" db="EMBL/GenBank/DDBJ databases">
        <title>Isolation of gut microbiota from human fecal samples.</title>
        <authorList>
            <person name="Pamer E.G."/>
            <person name="Barat B."/>
            <person name="Waligurski E."/>
            <person name="Medina S."/>
            <person name="Paddock L."/>
            <person name="Mostad J."/>
        </authorList>
    </citation>
    <scope>NUCLEOTIDE SEQUENCE [LARGE SCALE GENOMIC DNA]</scope>
    <source>
        <strain evidence="6 7">DFI.1.1</strain>
    </source>
</reference>
<evidence type="ECO:0000313" key="6">
    <source>
        <dbReference type="EMBL" id="MCQ5341901.1"/>
    </source>
</evidence>
<dbReference type="PANTHER" id="PTHR43095:SF5">
    <property type="entry name" value="XYLULOSE KINASE"/>
    <property type="match status" value="1"/>
</dbReference>
<comment type="similarity">
    <text evidence="1">Belongs to the FGGY kinase family.</text>
</comment>
<accession>A0ABT1SPW4</accession>
<feature type="domain" description="Carbohydrate kinase FGGY C-terminal" evidence="5">
    <location>
        <begin position="275"/>
        <end position="473"/>
    </location>
</feature>
<gene>
    <name evidence="6" type="ORF">NE675_02455</name>
</gene>
<dbReference type="Pfam" id="PF02782">
    <property type="entry name" value="FGGY_C"/>
    <property type="match status" value="1"/>
</dbReference>
<evidence type="ECO:0000256" key="3">
    <source>
        <dbReference type="ARBA" id="ARBA00022777"/>
    </source>
</evidence>
<evidence type="ECO:0000256" key="1">
    <source>
        <dbReference type="ARBA" id="ARBA00009156"/>
    </source>
</evidence>
<name>A0ABT1SPW4_9FIRM</name>
<keyword evidence="3 6" id="KW-0418">Kinase</keyword>
<dbReference type="InterPro" id="IPR018485">
    <property type="entry name" value="FGGY_C"/>
</dbReference>
<proteinExistence type="inferred from homology"/>
<evidence type="ECO:0000313" key="7">
    <source>
        <dbReference type="Proteomes" id="UP001206692"/>
    </source>
</evidence>
<dbReference type="Gene3D" id="3.30.420.40">
    <property type="match status" value="2"/>
</dbReference>
<dbReference type="PANTHER" id="PTHR43095">
    <property type="entry name" value="SUGAR KINASE"/>
    <property type="match status" value="1"/>
</dbReference>
<evidence type="ECO:0000256" key="2">
    <source>
        <dbReference type="ARBA" id="ARBA00022679"/>
    </source>
</evidence>
<feature type="domain" description="Carbohydrate kinase FGGY N-terminal" evidence="4">
    <location>
        <begin position="13"/>
        <end position="239"/>
    </location>
</feature>
<dbReference type="EMBL" id="JANGEW010000003">
    <property type="protein sequence ID" value="MCQ5341901.1"/>
    <property type="molecule type" value="Genomic_DNA"/>
</dbReference>
<dbReference type="RefSeq" id="WP_062411605.1">
    <property type="nucleotide sequence ID" value="NZ_JAJCIO010000003.1"/>
</dbReference>
<dbReference type="CDD" id="cd07809">
    <property type="entry name" value="ASKHA_NBD_FGGY_BaXK-like"/>
    <property type="match status" value="1"/>
</dbReference>
<evidence type="ECO:0000259" key="4">
    <source>
        <dbReference type="Pfam" id="PF00370"/>
    </source>
</evidence>